<reference evidence="2 3" key="1">
    <citation type="submission" date="2022-06" db="EMBL/GenBank/DDBJ databases">
        <title>Draft genome sequence of type strain Streptomyces rubrisoli DSM 42083.</title>
        <authorList>
            <person name="Duangmal K."/>
            <person name="Klaysubun C."/>
        </authorList>
    </citation>
    <scope>NUCLEOTIDE SEQUENCE [LARGE SCALE GENOMIC DNA]</scope>
    <source>
        <strain evidence="2 3">DSM 42083</strain>
    </source>
</reference>
<gene>
    <name evidence="2" type="ORF">NON19_09730</name>
</gene>
<proteinExistence type="predicted"/>
<dbReference type="EMBL" id="JANFNH010000006">
    <property type="protein sequence ID" value="MCQ4042308.1"/>
    <property type="molecule type" value="Genomic_DNA"/>
</dbReference>
<name>A0ABT1PAB0_9ACTN</name>
<comment type="caution">
    <text evidence="2">The sequence shown here is derived from an EMBL/GenBank/DDBJ whole genome shotgun (WGS) entry which is preliminary data.</text>
</comment>
<sequence>MAHAHGRDPLDVDLRGGSRARHLQGVLSAQREDTRGHGGWPQETAGPVCPLITVGPKAE</sequence>
<evidence type="ECO:0000256" key="1">
    <source>
        <dbReference type="SAM" id="MobiDB-lite"/>
    </source>
</evidence>
<evidence type="ECO:0000313" key="3">
    <source>
        <dbReference type="Proteomes" id="UP001206206"/>
    </source>
</evidence>
<accession>A0ABT1PAB0</accession>
<dbReference type="Proteomes" id="UP001206206">
    <property type="component" value="Unassembled WGS sequence"/>
</dbReference>
<evidence type="ECO:0000313" key="2">
    <source>
        <dbReference type="EMBL" id="MCQ4042308.1"/>
    </source>
</evidence>
<feature type="region of interest" description="Disordered" evidence="1">
    <location>
        <begin position="27"/>
        <end position="59"/>
    </location>
</feature>
<keyword evidence="3" id="KW-1185">Reference proteome</keyword>
<organism evidence="2 3">
    <name type="scientific">Streptantibioticus rubrisoli</name>
    <dbReference type="NCBI Taxonomy" id="1387313"/>
    <lineage>
        <taxon>Bacteria</taxon>
        <taxon>Bacillati</taxon>
        <taxon>Actinomycetota</taxon>
        <taxon>Actinomycetes</taxon>
        <taxon>Kitasatosporales</taxon>
        <taxon>Streptomycetaceae</taxon>
        <taxon>Streptantibioticus</taxon>
    </lineage>
</organism>
<protein>
    <submittedName>
        <fullName evidence="2">Uncharacterized protein</fullName>
    </submittedName>
</protein>
<dbReference type="RefSeq" id="WP_255926350.1">
    <property type="nucleotide sequence ID" value="NZ_JANFNH010000006.1"/>
</dbReference>